<dbReference type="EMBL" id="KC977571">
    <property type="protein sequence ID" value="ATE82150.1"/>
    <property type="molecule type" value="Genomic_DNA"/>
</dbReference>
<evidence type="ECO:0000256" key="1">
    <source>
        <dbReference type="SAM" id="MobiDB-lite"/>
    </source>
</evidence>
<dbReference type="PROSITE" id="PS51257">
    <property type="entry name" value="PROKAR_LIPOPROTEIN"/>
    <property type="match status" value="1"/>
</dbReference>
<reference evidence="2 3" key="1">
    <citation type="journal article" date="2013" name="Science">
        <title>Pandoraviruses: amoeba viruses with genomes up to 2.5 Mb reaching that of parasitic eukaryotes.</title>
        <authorList>
            <person name="Philippe N."/>
            <person name="Legendre M."/>
            <person name="Doutre G."/>
            <person name="Coute Y."/>
            <person name="Poirot O."/>
            <person name="Lescot M."/>
            <person name="Arslan D."/>
            <person name="Seltzer V."/>
            <person name="Bertaux L."/>
            <person name="Bruley C."/>
            <person name="Garin J."/>
            <person name="Claverie J.M."/>
            <person name="Abergel C."/>
        </authorList>
    </citation>
    <scope>NUCLEOTIDE SEQUENCE [LARGE SCALE GENOMIC DNA]</scope>
</reference>
<keyword evidence="3" id="KW-1185">Reference proteome</keyword>
<protein>
    <submittedName>
        <fullName evidence="2">Uncharacterized protein</fullName>
    </submittedName>
</protein>
<name>A0A291ATF0_9VIRU</name>
<proteinExistence type="predicted"/>
<dbReference type="KEGG" id="vg:34568158"/>
<dbReference type="Proteomes" id="UP000204584">
    <property type="component" value="Segment"/>
</dbReference>
<dbReference type="RefSeq" id="YP_009429989.1">
    <property type="nucleotide sequence ID" value="NC_022098.1"/>
</dbReference>
<accession>A0A291ATF0</accession>
<dbReference type="GeneID" id="34568158"/>
<organism evidence="2 3">
    <name type="scientific">Pandoravirus salinus</name>
    <dbReference type="NCBI Taxonomy" id="1349410"/>
    <lineage>
        <taxon>Viruses</taxon>
        <taxon>Pandoravirus</taxon>
    </lineage>
</organism>
<evidence type="ECO:0000313" key="2">
    <source>
        <dbReference type="EMBL" id="ATE82150.1"/>
    </source>
</evidence>
<gene>
    <name evidence="2" type="ORF">psal_cds_275</name>
</gene>
<feature type="region of interest" description="Disordered" evidence="1">
    <location>
        <begin position="69"/>
        <end position="89"/>
    </location>
</feature>
<sequence length="148" mass="16124">MDQRKRPLLHRVSCADTSTAATATTFWSACQKNVRRSLRPRCVRCGAAAIAKDATRTTGLICAAASKNPKPENNAAQCGTTKKKTTHRDPYRRARGAFTACGHLFFISVSFSFSQEKKTATVASKGVPVHGQRPGHARTKVEFVFAQT</sequence>
<evidence type="ECO:0000313" key="3">
    <source>
        <dbReference type="Proteomes" id="UP000204584"/>
    </source>
</evidence>